<gene>
    <name evidence="6" type="ORF">DYB32_008885</name>
</gene>
<dbReference type="AlphaFoldDB" id="A0A3R6ZJF2"/>
<evidence type="ECO:0000256" key="2">
    <source>
        <dbReference type="ARBA" id="ARBA00022741"/>
    </source>
</evidence>
<evidence type="ECO:0000313" key="7">
    <source>
        <dbReference type="Proteomes" id="UP000285060"/>
    </source>
</evidence>
<evidence type="ECO:0000256" key="1">
    <source>
        <dbReference type="ARBA" id="ARBA00022679"/>
    </source>
</evidence>
<dbReference type="InterPro" id="IPR000719">
    <property type="entry name" value="Prot_kinase_dom"/>
</dbReference>
<dbReference type="CDD" id="cd00180">
    <property type="entry name" value="PKc"/>
    <property type="match status" value="1"/>
</dbReference>
<dbReference type="InterPro" id="IPR045269">
    <property type="entry name" value="Atg1-like"/>
</dbReference>
<proteinExistence type="predicted"/>
<dbReference type="Pfam" id="PF00069">
    <property type="entry name" value="Pkinase"/>
    <property type="match status" value="1"/>
</dbReference>
<evidence type="ECO:0000256" key="3">
    <source>
        <dbReference type="ARBA" id="ARBA00022777"/>
    </source>
</evidence>
<keyword evidence="2" id="KW-0547">Nucleotide-binding</keyword>
<evidence type="ECO:0000259" key="5">
    <source>
        <dbReference type="PROSITE" id="PS50011"/>
    </source>
</evidence>
<dbReference type="Gene3D" id="1.10.510.10">
    <property type="entry name" value="Transferase(Phosphotransferase) domain 1"/>
    <property type="match status" value="1"/>
</dbReference>
<dbReference type="GO" id="GO:0005776">
    <property type="term" value="C:autophagosome"/>
    <property type="evidence" value="ECO:0007669"/>
    <property type="project" value="TreeGrafter"/>
</dbReference>
<dbReference type="GO" id="GO:0004674">
    <property type="term" value="F:protein serine/threonine kinase activity"/>
    <property type="evidence" value="ECO:0007669"/>
    <property type="project" value="InterPro"/>
</dbReference>
<dbReference type="GO" id="GO:0005829">
    <property type="term" value="C:cytosol"/>
    <property type="evidence" value="ECO:0007669"/>
    <property type="project" value="TreeGrafter"/>
</dbReference>
<dbReference type="SUPFAM" id="SSF56112">
    <property type="entry name" value="Protein kinase-like (PK-like)"/>
    <property type="match status" value="1"/>
</dbReference>
<dbReference type="EMBL" id="QUSY01001611">
    <property type="protein sequence ID" value="RHY24351.1"/>
    <property type="molecule type" value="Genomic_DNA"/>
</dbReference>
<comment type="caution">
    <text evidence="6">The sequence shown here is derived from an EMBL/GenBank/DDBJ whole genome shotgun (WGS) entry which is preliminary data.</text>
</comment>
<dbReference type="GO" id="GO:0005524">
    <property type="term" value="F:ATP binding"/>
    <property type="evidence" value="ECO:0007669"/>
    <property type="project" value="UniProtKB-KW"/>
</dbReference>
<keyword evidence="4" id="KW-0067">ATP-binding</keyword>
<dbReference type="GO" id="GO:0000407">
    <property type="term" value="C:phagophore assembly site"/>
    <property type="evidence" value="ECO:0007669"/>
    <property type="project" value="TreeGrafter"/>
</dbReference>
<feature type="domain" description="Protein kinase" evidence="5">
    <location>
        <begin position="88"/>
        <end position="404"/>
    </location>
</feature>
<evidence type="ECO:0000313" key="6">
    <source>
        <dbReference type="EMBL" id="RHY24351.1"/>
    </source>
</evidence>
<protein>
    <recommendedName>
        <fullName evidence="5">Protein kinase domain-containing protein</fullName>
    </recommendedName>
</protein>
<keyword evidence="3" id="KW-0418">Kinase</keyword>
<name>A0A3R6ZJF2_9STRA</name>
<dbReference type="PANTHER" id="PTHR24348:SF22">
    <property type="entry name" value="NON-SPECIFIC SERINE_THREONINE PROTEIN KINASE"/>
    <property type="match status" value="1"/>
</dbReference>
<organism evidence="6 7">
    <name type="scientific">Aphanomyces invadans</name>
    <dbReference type="NCBI Taxonomy" id="157072"/>
    <lineage>
        <taxon>Eukaryota</taxon>
        <taxon>Sar</taxon>
        <taxon>Stramenopiles</taxon>
        <taxon>Oomycota</taxon>
        <taxon>Saprolegniomycetes</taxon>
        <taxon>Saprolegniales</taxon>
        <taxon>Verrucalvaceae</taxon>
        <taxon>Aphanomyces</taxon>
    </lineage>
</organism>
<dbReference type="PANTHER" id="PTHR24348">
    <property type="entry name" value="SERINE/THREONINE-PROTEIN KINASE UNC-51-RELATED"/>
    <property type="match status" value="1"/>
</dbReference>
<dbReference type="InterPro" id="IPR011009">
    <property type="entry name" value="Kinase-like_dom_sf"/>
</dbReference>
<reference evidence="6 7" key="1">
    <citation type="submission" date="2018-08" db="EMBL/GenBank/DDBJ databases">
        <title>Aphanomyces genome sequencing and annotation.</title>
        <authorList>
            <person name="Minardi D."/>
            <person name="Oidtmann B."/>
            <person name="Van Der Giezen M."/>
            <person name="Studholme D.J."/>
        </authorList>
    </citation>
    <scope>NUCLEOTIDE SEQUENCE [LARGE SCALE GENOMIC DNA]</scope>
    <source>
        <strain evidence="6 7">NJM0002</strain>
    </source>
</reference>
<dbReference type="GO" id="GO:0010506">
    <property type="term" value="P:regulation of autophagy"/>
    <property type="evidence" value="ECO:0007669"/>
    <property type="project" value="InterPro"/>
</dbReference>
<dbReference type="Proteomes" id="UP000285060">
    <property type="component" value="Unassembled WGS sequence"/>
</dbReference>
<keyword evidence="1" id="KW-0808">Transferase</keyword>
<dbReference type="PROSITE" id="PS50011">
    <property type="entry name" value="PROTEIN_KINASE_DOM"/>
    <property type="match status" value="1"/>
</dbReference>
<keyword evidence="7" id="KW-1185">Reference proteome</keyword>
<accession>A0A3R6ZJF2</accession>
<dbReference type="GO" id="GO:0000045">
    <property type="term" value="P:autophagosome assembly"/>
    <property type="evidence" value="ECO:0007669"/>
    <property type="project" value="TreeGrafter"/>
</dbReference>
<dbReference type="GO" id="GO:0016020">
    <property type="term" value="C:membrane"/>
    <property type="evidence" value="ECO:0007669"/>
    <property type="project" value="TreeGrafter"/>
</dbReference>
<evidence type="ECO:0000256" key="4">
    <source>
        <dbReference type="ARBA" id="ARBA00022840"/>
    </source>
</evidence>
<dbReference type="VEuPathDB" id="FungiDB:H310_14596"/>
<sequence length="408" mass="46230">MSLMGTRNERVTNLRIVVAMEECVQEATILFDQQQGVPQYLPIPHKGQPERYPAYTMHIPHGFLNWRTDRRDVIAFPTQDVARSILNFCRCGVVRGGIFFTRNDTDGDEADNARYMVAVKMMDRHQLQLQRDDIENELSVMRVLQPGGFTGVLHNPHILQWEASSDVANEYIATDYVSNGSLVLYSHHRLQELRFHVSIELAHHPELQEARLAQLWTHESLHLFHGIMKGLAYIHAQDVAHLDLDPNNIVIDDNRTPRILDFGSGAYLRTTTGPGFAGGGTSLVKCKPLYAPPEVRRHNQSQPPRTPFNGTAADMWSAGTMLYQLVCFGYPAGEYALVRDVNWRRNLLAHANDIPHAGNECYICVREIAFPPVVYEIFRSLLNENDPDARMSAFAVAELLGQYLTQIT</sequence>